<organism evidence="1 2">
    <name type="scientific">Paenibacillus mangrovi</name>
    <dbReference type="NCBI Taxonomy" id="2931978"/>
    <lineage>
        <taxon>Bacteria</taxon>
        <taxon>Bacillati</taxon>
        <taxon>Bacillota</taxon>
        <taxon>Bacilli</taxon>
        <taxon>Bacillales</taxon>
        <taxon>Paenibacillaceae</taxon>
        <taxon>Paenibacillus</taxon>
    </lineage>
</organism>
<keyword evidence="2" id="KW-1185">Reference proteome</keyword>
<dbReference type="EMBL" id="JALIRP010000004">
    <property type="protein sequence ID" value="MCJ8012623.1"/>
    <property type="molecule type" value="Genomic_DNA"/>
</dbReference>
<evidence type="ECO:0000313" key="2">
    <source>
        <dbReference type="Proteomes" id="UP001139347"/>
    </source>
</evidence>
<dbReference type="PANTHER" id="PTHR43434">
    <property type="entry name" value="PHOSPHOGLYCOLATE PHOSPHATASE"/>
    <property type="match status" value="1"/>
</dbReference>
<dbReference type="PANTHER" id="PTHR43434:SF1">
    <property type="entry name" value="PHOSPHOGLYCOLATE PHOSPHATASE"/>
    <property type="match status" value="1"/>
</dbReference>
<dbReference type="RefSeq" id="WP_244725409.1">
    <property type="nucleotide sequence ID" value="NZ_JALIRP010000004.1"/>
</dbReference>
<reference evidence="1" key="1">
    <citation type="submission" date="2022-04" db="EMBL/GenBank/DDBJ databases">
        <title>Paenibacillus mangrovi sp. nov., a novel endophytic bacterium isolated from bark of Kandelia candel.</title>
        <authorList>
            <person name="Tuo L."/>
        </authorList>
    </citation>
    <scope>NUCLEOTIDE SEQUENCE</scope>
    <source>
        <strain evidence="1">KQZ6P-2</strain>
    </source>
</reference>
<dbReference type="GO" id="GO:0005829">
    <property type="term" value="C:cytosol"/>
    <property type="evidence" value="ECO:0007669"/>
    <property type="project" value="TreeGrafter"/>
</dbReference>
<dbReference type="InterPro" id="IPR023198">
    <property type="entry name" value="PGP-like_dom2"/>
</dbReference>
<accession>A0A9X1WPE0</accession>
<name>A0A9X1WPE0_9BACL</name>
<dbReference type="Pfam" id="PF00702">
    <property type="entry name" value="Hydrolase"/>
    <property type="match status" value="1"/>
</dbReference>
<dbReference type="SFLD" id="SFLDS00003">
    <property type="entry name" value="Haloacid_Dehalogenase"/>
    <property type="match status" value="1"/>
</dbReference>
<dbReference type="SFLD" id="SFLDG01129">
    <property type="entry name" value="C1.5:_HAD__Beta-PGM__Phosphata"/>
    <property type="match status" value="1"/>
</dbReference>
<dbReference type="Gene3D" id="1.10.150.240">
    <property type="entry name" value="Putative phosphatase, domain 2"/>
    <property type="match status" value="1"/>
</dbReference>
<dbReference type="GO" id="GO:0006281">
    <property type="term" value="P:DNA repair"/>
    <property type="evidence" value="ECO:0007669"/>
    <property type="project" value="TreeGrafter"/>
</dbReference>
<evidence type="ECO:0000313" key="1">
    <source>
        <dbReference type="EMBL" id="MCJ8012623.1"/>
    </source>
</evidence>
<dbReference type="InterPro" id="IPR006439">
    <property type="entry name" value="HAD-SF_hydro_IA"/>
</dbReference>
<sequence>MQQIKGILFDKDGTLMDFYSGWVPVGTGIADLLVEDVGLKDDPSAKASLLESIGLHGDTIDPAGILAGGTTQEMAEAFVRVLRDKQVNPDKLEHLEDWLTRELHQLTLSNRHNLRPTADLHLLLGNLRRYGLKLGIATADDLESTKFFLELAGVTDYFDFIGTSDYYEKKPNPCMLRAFCEVGNMSAEEVAVVGDTVTDMRFARNSAAGVAIGVLSGVSGIPQLQDADLVIPSVADIVQADGRLIWQHD</sequence>
<comment type="caution">
    <text evidence="1">The sequence shown here is derived from an EMBL/GenBank/DDBJ whole genome shotgun (WGS) entry which is preliminary data.</text>
</comment>
<keyword evidence="1" id="KW-0378">Hydrolase</keyword>
<proteinExistence type="predicted"/>
<dbReference type="InterPro" id="IPR050155">
    <property type="entry name" value="HAD-like_hydrolase_sf"/>
</dbReference>
<dbReference type="Gene3D" id="3.40.50.1000">
    <property type="entry name" value="HAD superfamily/HAD-like"/>
    <property type="match status" value="1"/>
</dbReference>
<dbReference type="InterPro" id="IPR036412">
    <property type="entry name" value="HAD-like_sf"/>
</dbReference>
<dbReference type="InterPro" id="IPR023214">
    <property type="entry name" value="HAD_sf"/>
</dbReference>
<dbReference type="GO" id="GO:0008967">
    <property type="term" value="F:phosphoglycolate phosphatase activity"/>
    <property type="evidence" value="ECO:0007669"/>
    <property type="project" value="TreeGrafter"/>
</dbReference>
<dbReference type="AlphaFoldDB" id="A0A9X1WPE0"/>
<dbReference type="Proteomes" id="UP001139347">
    <property type="component" value="Unassembled WGS sequence"/>
</dbReference>
<dbReference type="SUPFAM" id="SSF56784">
    <property type="entry name" value="HAD-like"/>
    <property type="match status" value="1"/>
</dbReference>
<dbReference type="NCBIfam" id="TIGR01549">
    <property type="entry name" value="HAD-SF-IA-v1"/>
    <property type="match status" value="1"/>
</dbReference>
<protein>
    <submittedName>
        <fullName evidence="1">HAD family hydrolase</fullName>
    </submittedName>
</protein>
<gene>
    <name evidence="1" type="ORF">MUG84_12870</name>
</gene>